<dbReference type="AlphaFoldDB" id="A0A7R8D5Z3"/>
<dbReference type="InterPro" id="IPR011323">
    <property type="entry name" value="Mss4/transl-control_tumour"/>
</dbReference>
<dbReference type="PROSITE" id="PS51797">
    <property type="entry name" value="TCTP_3"/>
    <property type="match status" value="1"/>
</dbReference>
<gene>
    <name evidence="2" type="ORF">LSAA_15067</name>
</gene>
<dbReference type="SUPFAM" id="SSF51316">
    <property type="entry name" value="Mss4-like"/>
    <property type="match status" value="1"/>
</dbReference>
<accession>A0A7R8D5Z3</accession>
<evidence type="ECO:0000313" key="3">
    <source>
        <dbReference type="Proteomes" id="UP000675881"/>
    </source>
</evidence>
<keyword evidence="3" id="KW-1185">Reference proteome</keyword>
<evidence type="ECO:0000313" key="2">
    <source>
        <dbReference type="EMBL" id="CAF3039924.1"/>
    </source>
</evidence>
<proteinExistence type="inferred from homology"/>
<evidence type="ECO:0000256" key="1">
    <source>
        <dbReference type="PROSITE-ProRule" id="PRU01133"/>
    </source>
</evidence>
<dbReference type="EMBL" id="HG994588">
    <property type="protein sequence ID" value="CAF3039924.1"/>
    <property type="molecule type" value="Genomic_DNA"/>
</dbReference>
<dbReference type="InterPro" id="IPR011057">
    <property type="entry name" value="Mss4-like_sf"/>
</dbReference>
<protein>
    <submittedName>
        <fullName evidence="2">(salmon louse) hypothetical protein</fullName>
    </submittedName>
</protein>
<comment type="similarity">
    <text evidence="1">Belongs to the TCTP family.</text>
</comment>
<organism evidence="2 3">
    <name type="scientific">Lepeophtheirus salmonis</name>
    <name type="common">Salmon louse</name>
    <name type="synonym">Caligus salmonis</name>
    <dbReference type="NCBI Taxonomy" id="72036"/>
    <lineage>
        <taxon>Eukaryota</taxon>
        <taxon>Metazoa</taxon>
        <taxon>Ecdysozoa</taxon>
        <taxon>Arthropoda</taxon>
        <taxon>Crustacea</taxon>
        <taxon>Multicrustacea</taxon>
        <taxon>Hexanauplia</taxon>
        <taxon>Copepoda</taxon>
        <taxon>Siphonostomatoida</taxon>
        <taxon>Caligidae</taxon>
        <taxon>Lepeophtheirus</taxon>
    </lineage>
</organism>
<dbReference type="InterPro" id="IPR034737">
    <property type="entry name" value="TCTP"/>
</dbReference>
<dbReference type="Proteomes" id="UP000675881">
    <property type="component" value="Chromosome 9"/>
</dbReference>
<reference evidence="2" key="1">
    <citation type="submission" date="2021-02" db="EMBL/GenBank/DDBJ databases">
        <authorList>
            <person name="Bekaert M."/>
        </authorList>
    </citation>
    <scope>NUCLEOTIDE SEQUENCE</scope>
    <source>
        <strain evidence="2">IoA-00</strain>
    </source>
</reference>
<sequence>MNIDRSIIHQGANGTMSGITNEESKLEFLDDCLYQVCAKYVTWTEGDVVLDRFNASAEEAMFDHDSSSIFVANAVLKYRLVETGFGSKKGLAVYLKDYIKNLMTHFERKLQAR</sequence>
<dbReference type="InterPro" id="IPR018105">
    <property type="entry name" value="Translational_control_tumour_p"/>
</dbReference>
<dbReference type="Pfam" id="PF00838">
    <property type="entry name" value="TCTP"/>
    <property type="match status" value="1"/>
</dbReference>
<dbReference type="Gene3D" id="2.170.150.10">
    <property type="entry name" value="Metal Binding Protein, Guanine Nucleotide Exchange Factor, Chain A"/>
    <property type="match status" value="1"/>
</dbReference>
<name>A0A7R8D5Z3_LEPSM</name>
<dbReference type="OrthoDB" id="10248936at2759"/>